<evidence type="ECO:0000313" key="2">
    <source>
        <dbReference type="EMBL" id="KRG48557.1"/>
    </source>
</evidence>
<accession>A0A0R0AU20</accession>
<gene>
    <name evidence="2" type="ORF">ARC23_01655</name>
</gene>
<name>A0A0R0AU20_9GAMM</name>
<organism evidence="2 3">
    <name type="scientific">Stenotrophomonas beteli</name>
    <dbReference type="NCBI Taxonomy" id="3384461"/>
    <lineage>
        <taxon>Bacteria</taxon>
        <taxon>Pseudomonadati</taxon>
        <taxon>Pseudomonadota</taxon>
        <taxon>Gammaproteobacteria</taxon>
        <taxon>Lysobacterales</taxon>
        <taxon>Lysobacteraceae</taxon>
        <taxon>Stenotrophomonas</taxon>
        <taxon>Stenotrophomonas maltophilia group</taxon>
    </lineage>
</organism>
<evidence type="ECO:0000313" key="3">
    <source>
        <dbReference type="Proteomes" id="UP000051757"/>
    </source>
</evidence>
<sequence length="436" mass="47419">MTLLGLEADADERAIKRAYARRLRVTRPEDDPVAFQRLYQAYQAALAQQGGDAAPPAANLPTQAPTDTVDAEAVAAQLLALACQGNAALLQQSLQQQPELWSLHGKQRIGHAVLQRLVADEPALPRSTFDALSECFGWDDPVRHWDMQRLEAVARRCEQHWLLSPAGAEALAIRYSGISDSLLVPGSDVLPSLREARPAWRNLLSTLQPSRAHQALSLLAALGYWHDLRLPPGLDAGQVAFWSRFGRESDAIHWQSGALRALLAAMVLGLICTWAVVASWPLPASADGTLDGGQRAALIIAAAVLLVPGLWFASHATRAIIRWQSLPEHATTVLPGLRILTIPLAVAAGMGALHLALRFTTGVPVGPLVLLIIASGAVLRIARQRFLRRCSPMEQDAPSCGVVVAIVLIVPALVIALVYWVKDLHEHRDELRWFNR</sequence>
<feature type="transmembrane region" description="Helical" evidence="1">
    <location>
        <begin position="257"/>
        <end position="277"/>
    </location>
</feature>
<keyword evidence="3" id="KW-1185">Reference proteome</keyword>
<evidence type="ECO:0008006" key="4">
    <source>
        <dbReference type="Google" id="ProtNLM"/>
    </source>
</evidence>
<dbReference type="EMBL" id="LLXV01000055">
    <property type="protein sequence ID" value="KRG48557.1"/>
    <property type="molecule type" value="Genomic_DNA"/>
</dbReference>
<feature type="transmembrane region" description="Helical" evidence="1">
    <location>
        <begin position="363"/>
        <end position="382"/>
    </location>
</feature>
<feature type="transmembrane region" description="Helical" evidence="1">
    <location>
        <begin position="402"/>
        <end position="421"/>
    </location>
</feature>
<dbReference type="Proteomes" id="UP000051757">
    <property type="component" value="Unassembled WGS sequence"/>
</dbReference>
<dbReference type="AlphaFoldDB" id="A0A0R0AU20"/>
<keyword evidence="1" id="KW-0472">Membrane</keyword>
<keyword evidence="1" id="KW-0812">Transmembrane</keyword>
<keyword evidence="1" id="KW-1133">Transmembrane helix</keyword>
<feature type="transmembrane region" description="Helical" evidence="1">
    <location>
        <begin position="337"/>
        <end position="357"/>
    </location>
</feature>
<comment type="caution">
    <text evidence="2">The sequence shown here is derived from an EMBL/GenBank/DDBJ whole genome shotgun (WGS) entry which is preliminary data.</text>
</comment>
<protein>
    <recommendedName>
        <fullName evidence="4">Molecular chaperone DnaJ</fullName>
    </recommendedName>
</protein>
<evidence type="ECO:0000256" key="1">
    <source>
        <dbReference type="SAM" id="Phobius"/>
    </source>
</evidence>
<proteinExistence type="predicted"/>
<feature type="transmembrane region" description="Helical" evidence="1">
    <location>
        <begin position="297"/>
        <end position="316"/>
    </location>
</feature>
<reference evidence="2 3" key="1">
    <citation type="journal article" date="2016" name="Front. Microbiol.">
        <title>Genome Sequence of Type Strains of Genus Stenotrophomonas.</title>
        <authorList>
            <person name="Patil P.P."/>
            <person name="Midha S."/>
            <person name="Kumar S."/>
            <person name="Patil P.B."/>
        </authorList>
    </citation>
    <scope>NUCLEOTIDE SEQUENCE [LARGE SCALE GENOMIC DNA]</scope>
    <source>
        <strain evidence="2 3">LMG 978</strain>
    </source>
</reference>